<dbReference type="STRING" id="2015173.A0A026WKM6"/>
<dbReference type="InterPro" id="IPR001584">
    <property type="entry name" value="Integrase_cat-core"/>
</dbReference>
<dbReference type="SUPFAM" id="SSF53098">
    <property type="entry name" value="Ribonuclease H-like"/>
    <property type="match status" value="1"/>
</dbReference>
<feature type="domain" description="Integrase catalytic" evidence="1">
    <location>
        <begin position="1"/>
        <end position="91"/>
    </location>
</feature>
<gene>
    <name evidence="2" type="ORF">X777_04326</name>
</gene>
<sequence length="133" mass="15261">MVTDNGRTFISHEFQHFLRINGIKHKVTAPYHPATNGQAERFVQVLKQSLKRANCDISNVQLVLSQVLLQYRSMVHAFTNKSPAELFLGRKLYTRLDLVLPTKENNVFSHSQQCNSFPEGARIASRNYSSERK</sequence>
<reference evidence="2 3" key="1">
    <citation type="journal article" date="2014" name="Curr. Biol.">
        <title>The genome of the clonal raider ant Cerapachys biroi.</title>
        <authorList>
            <person name="Oxley P.R."/>
            <person name="Ji L."/>
            <person name="Fetter-Pruneda I."/>
            <person name="McKenzie S.K."/>
            <person name="Li C."/>
            <person name="Hu H."/>
            <person name="Zhang G."/>
            <person name="Kronauer D.J."/>
        </authorList>
    </citation>
    <scope>NUCLEOTIDE SEQUENCE [LARGE SCALE GENOMIC DNA]</scope>
</reference>
<dbReference type="InterPro" id="IPR036397">
    <property type="entry name" value="RNaseH_sf"/>
</dbReference>
<dbReference type="InterPro" id="IPR050951">
    <property type="entry name" value="Retrovirus_Pol_polyprotein"/>
</dbReference>
<dbReference type="PANTHER" id="PTHR37984">
    <property type="entry name" value="PROTEIN CBG26694"/>
    <property type="match status" value="1"/>
</dbReference>
<dbReference type="OrthoDB" id="7550831at2759"/>
<dbReference type="InterPro" id="IPR012337">
    <property type="entry name" value="RNaseH-like_sf"/>
</dbReference>
<protein>
    <recommendedName>
        <fullName evidence="1">Integrase catalytic domain-containing protein</fullName>
    </recommendedName>
</protein>
<name>A0A026WKM6_OOCBI</name>
<evidence type="ECO:0000259" key="1">
    <source>
        <dbReference type="PROSITE" id="PS50994"/>
    </source>
</evidence>
<evidence type="ECO:0000313" key="2">
    <source>
        <dbReference type="EMBL" id="EZA55634.1"/>
    </source>
</evidence>
<dbReference type="Gene3D" id="3.30.420.10">
    <property type="entry name" value="Ribonuclease H-like superfamily/Ribonuclease H"/>
    <property type="match status" value="1"/>
</dbReference>
<dbReference type="GO" id="GO:0003676">
    <property type="term" value="F:nucleic acid binding"/>
    <property type="evidence" value="ECO:0007669"/>
    <property type="project" value="InterPro"/>
</dbReference>
<evidence type="ECO:0000313" key="3">
    <source>
        <dbReference type="Proteomes" id="UP000053097"/>
    </source>
</evidence>
<dbReference type="AlphaFoldDB" id="A0A026WKM6"/>
<organism evidence="2 3">
    <name type="scientific">Ooceraea biroi</name>
    <name type="common">Clonal raider ant</name>
    <name type="synonym">Cerapachys biroi</name>
    <dbReference type="NCBI Taxonomy" id="2015173"/>
    <lineage>
        <taxon>Eukaryota</taxon>
        <taxon>Metazoa</taxon>
        <taxon>Ecdysozoa</taxon>
        <taxon>Arthropoda</taxon>
        <taxon>Hexapoda</taxon>
        <taxon>Insecta</taxon>
        <taxon>Pterygota</taxon>
        <taxon>Neoptera</taxon>
        <taxon>Endopterygota</taxon>
        <taxon>Hymenoptera</taxon>
        <taxon>Apocrita</taxon>
        <taxon>Aculeata</taxon>
        <taxon>Formicoidea</taxon>
        <taxon>Formicidae</taxon>
        <taxon>Dorylinae</taxon>
        <taxon>Ooceraea</taxon>
    </lineage>
</organism>
<proteinExistence type="predicted"/>
<dbReference type="PANTHER" id="PTHR37984:SF5">
    <property type="entry name" value="PROTEIN NYNRIN-LIKE"/>
    <property type="match status" value="1"/>
</dbReference>
<dbReference type="Proteomes" id="UP000053097">
    <property type="component" value="Unassembled WGS sequence"/>
</dbReference>
<dbReference type="GO" id="GO:0015074">
    <property type="term" value="P:DNA integration"/>
    <property type="evidence" value="ECO:0007669"/>
    <property type="project" value="InterPro"/>
</dbReference>
<dbReference type="EMBL" id="KK107197">
    <property type="protein sequence ID" value="EZA55634.1"/>
    <property type="molecule type" value="Genomic_DNA"/>
</dbReference>
<accession>A0A026WKM6</accession>
<dbReference type="PROSITE" id="PS50994">
    <property type="entry name" value="INTEGRASE"/>
    <property type="match status" value="1"/>
</dbReference>
<dbReference type="OMA" id="FISHEFQ"/>
<keyword evidence="3" id="KW-1185">Reference proteome</keyword>